<reference evidence="3 4" key="1">
    <citation type="submission" date="2023-08" db="EMBL/GenBank/DDBJ databases">
        <authorList>
            <person name="Folkvardsen B D."/>
            <person name="Norman A."/>
        </authorList>
    </citation>
    <scope>NUCLEOTIDE SEQUENCE [LARGE SCALE GENOMIC DNA]</scope>
    <source>
        <strain evidence="3 4">Mu0102</strain>
    </source>
</reference>
<organism evidence="3 4">
    <name type="scientific">[Mycobacterium] holstebronense</name>
    <dbReference type="NCBI Taxonomy" id="3064288"/>
    <lineage>
        <taxon>Bacteria</taxon>
        <taxon>Bacillati</taxon>
        <taxon>Actinomycetota</taxon>
        <taxon>Actinomycetes</taxon>
        <taxon>Mycobacteriales</taxon>
        <taxon>Mycobacteriaceae</taxon>
        <taxon>Mycolicibacterium</taxon>
    </lineage>
</organism>
<dbReference type="EMBL" id="OY726398">
    <property type="protein sequence ID" value="CAJ1498663.1"/>
    <property type="molecule type" value="Genomic_DNA"/>
</dbReference>
<dbReference type="Proteomes" id="UP001190464">
    <property type="component" value="Chromosome"/>
</dbReference>
<sequence length="253" mass="25207">MPLAVIRRTALASVVLVASAGPPTAAAVSDKIQLGGGAAIVLHDDTLCTLTAMGHDSAGRLIGLTAANCGGPGSSVVVEGAEDHGAVGTVVAADEGLGYAVIEFDPVKVKPIGDYEGFGIFGLGPKEPEPAAQEPAGAEPATTQEPAAPEPATEEPAAPEPAAPKQACKLGRGTGLNCYDLAPAGVDTAGEEWWKPGDDGSPITIDNLLIAMVRDGSFPTAPLDQSGPGIVRFKAILDDLNTKGGPGAGFGLG</sequence>
<gene>
    <name evidence="3" type="ORF">MU0102_000779</name>
</gene>
<feature type="chain" id="PRO_5045042743" description="Protease" evidence="2">
    <location>
        <begin position="21"/>
        <end position="253"/>
    </location>
</feature>
<dbReference type="InterPro" id="IPR009003">
    <property type="entry name" value="Peptidase_S1_PA"/>
</dbReference>
<feature type="region of interest" description="Disordered" evidence="1">
    <location>
        <begin position="123"/>
        <end position="167"/>
    </location>
</feature>
<proteinExistence type="predicted"/>
<evidence type="ECO:0000256" key="2">
    <source>
        <dbReference type="SAM" id="SignalP"/>
    </source>
</evidence>
<keyword evidence="4" id="KW-1185">Reference proteome</keyword>
<protein>
    <recommendedName>
        <fullName evidence="5">Protease</fullName>
    </recommendedName>
</protein>
<dbReference type="SUPFAM" id="SSF50494">
    <property type="entry name" value="Trypsin-like serine proteases"/>
    <property type="match status" value="1"/>
</dbReference>
<keyword evidence="2" id="KW-0732">Signal</keyword>
<evidence type="ECO:0000313" key="3">
    <source>
        <dbReference type="EMBL" id="CAJ1498663.1"/>
    </source>
</evidence>
<evidence type="ECO:0000313" key="4">
    <source>
        <dbReference type="Proteomes" id="UP001190464"/>
    </source>
</evidence>
<name>A0ABM9LGJ0_9MYCO</name>
<feature type="compositionally biased region" description="Low complexity" evidence="1">
    <location>
        <begin position="130"/>
        <end position="156"/>
    </location>
</feature>
<evidence type="ECO:0000256" key="1">
    <source>
        <dbReference type="SAM" id="MobiDB-lite"/>
    </source>
</evidence>
<accession>A0ABM9LGJ0</accession>
<feature type="signal peptide" evidence="2">
    <location>
        <begin position="1"/>
        <end position="20"/>
    </location>
</feature>
<dbReference type="RefSeq" id="WP_308485694.1">
    <property type="nucleotide sequence ID" value="NZ_OY726398.1"/>
</dbReference>
<evidence type="ECO:0008006" key="5">
    <source>
        <dbReference type="Google" id="ProtNLM"/>
    </source>
</evidence>